<evidence type="ECO:0000259" key="4">
    <source>
        <dbReference type="Pfam" id="PF04577"/>
    </source>
</evidence>
<proteinExistence type="predicted"/>
<dbReference type="InterPro" id="IPR049625">
    <property type="entry name" value="Glyco_transf_61_cat"/>
</dbReference>
<dbReference type="EMBL" id="FN668688">
    <property type="protein sequence ID" value="CBK24712.2"/>
    <property type="molecule type" value="Genomic_DNA"/>
</dbReference>
<dbReference type="RefSeq" id="XP_012898760.1">
    <property type="nucleotide sequence ID" value="XM_013043306.1"/>
</dbReference>
<dbReference type="GO" id="GO:0016757">
    <property type="term" value="F:glycosyltransferase activity"/>
    <property type="evidence" value="ECO:0007669"/>
    <property type="project" value="UniProtKB-KW"/>
</dbReference>
<accession>D8M9H3</accession>
<evidence type="ECO:0000313" key="5">
    <source>
        <dbReference type="EMBL" id="CBK24712.2"/>
    </source>
</evidence>
<keyword evidence="1" id="KW-0328">Glycosyltransferase</keyword>
<name>D8M9H3_BLAHO</name>
<reference evidence="5" key="1">
    <citation type="submission" date="2010-02" db="EMBL/GenBank/DDBJ databases">
        <title>Sequencing and annotation of the Blastocystis hominis genome.</title>
        <authorList>
            <person name="Wincker P."/>
        </authorList>
    </citation>
    <scope>NUCLEOTIDE SEQUENCE</scope>
    <source>
        <strain evidence="5">Singapore isolate B</strain>
    </source>
</reference>
<dbReference type="GeneID" id="24923316"/>
<dbReference type="PANTHER" id="PTHR20961">
    <property type="entry name" value="GLYCOSYLTRANSFERASE"/>
    <property type="match status" value="1"/>
</dbReference>
<gene>
    <name evidence="5" type="ORF">GSBLH_T00007192001</name>
</gene>
<evidence type="ECO:0000256" key="2">
    <source>
        <dbReference type="ARBA" id="ARBA00022679"/>
    </source>
</evidence>
<keyword evidence="3" id="KW-0325">Glycoprotein</keyword>
<protein>
    <recommendedName>
        <fullName evidence="4">Glycosyltransferase 61 catalytic domain-containing protein</fullName>
    </recommendedName>
</protein>
<dbReference type="Proteomes" id="UP000008312">
    <property type="component" value="Unassembled WGS sequence"/>
</dbReference>
<dbReference type="InterPro" id="IPR007657">
    <property type="entry name" value="Glycosyltransferase_61"/>
</dbReference>
<dbReference type="AlphaFoldDB" id="D8M9H3"/>
<feature type="domain" description="Glycosyltransferase 61 catalytic" evidence="4">
    <location>
        <begin position="141"/>
        <end position="231"/>
    </location>
</feature>
<keyword evidence="2" id="KW-0808">Transferase</keyword>
<evidence type="ECO:0000256" key="3">
    <source>
        <dbReference type="ARBA" id="ARBA00023180"/>
    </source>
</evidence>
<keyword evidence="6" id="KW-1185">Reference proteome</keyword>
<organism evidence="5">
    <name type="scientific">Blastocystis hominis</name>
    <dbReference type="NCBI Taxonomy" id="12968"/>
    <lineage>
        <taxon>Eukaryota</taxon>
        <taxon>Sar</taxon>
        <taxon>Stramenopiles</taxon>
        <taxon>Bigyra</taxon>
        <taxon>Opalozoa</taxon>
        <taxon>Opalinata</taxon>
        <taxon>Blastocystidae</taxon>
        <taxon>Blastocystis</taxon>
    </lineage>
</organism>
<evidence type="ECO:0000313" key="6">
    <source>
        <dbReference type="Proteomes" id="UP000008312"/>
    </source>
</evidence>
<evidence type="ECO:0000256" key="1">
    <source>
        <dbReference type="ARBA" id="ARBA00022676"/>
    </source>
</evidence>
<sequence>MKDFYYSKVRSVSSPVDPAVLWPNHTLFLHPRQYSNIFHILEGTSVILRVLLHPEQFPRVAQIIISQQPRVTPGSWVVELLDLYLDAFPAGQRPMYLPPRGAAKRTVCDRGMVVAKAWETAGTGSFIGEPLAADLLRAAAYRKFHWAFQWKKKGEKLAGILIRREGKRKLLNHAEVLEGLRNEFGAELALQEVALEHYSGREQIELFMHLDLVVAAHGAGLTNIIWMTPQSFLYELFPPQWRFGCYQRLADNVGLQYRKDMAEGELGRECRVSPKSLSCLYAGTRDRDFRMDGGVVKEGVKMAMERVWLNKYQSE</sequence>
<dbReference type="OrthoDB" id="201614at2759"/>
<dbReference type="Pfam" id="PF04577">
    <property type="entry name" value="Glyco_transf_61"/>
    <property type="match status" value="1"/>
</dbReference>
<dbReference type="InParanoid" id="D8M9H3"/>